<evidence type="ECO:0000313" key="6">
    <source>
        <dbReference type="EMBL" id="CAB4031971.1"/>
    </source>
</evidence>
<dbReference type="InterPro" id="IPR013783">
    <property type="entry name" value="Ig-like_fold"/>
</dbReference>
<protein>
    <submittedName>
        <fullName evidence="6">Hemicentin-1</fullName>
    </submittedName>
</protein>
<dbReference type="SMART" id="SM00408">
    <property type="entry name" value="IGc2"/>
    <property type="match status" value="2"/>
</dbReference>
<organism evidence="6 7">
    <name type="scientific">Paramuricea clavata</name>
    <name type="common">Red gorgonian</name>
    <name type="synonym">Violescent sea-whip</name>
    <dbReference type="NCBI Taxonomy" id="317549"/>
    <lineage>
        <taxon>Eukaryota</taxon>
        <taxon>Metazoa</taxon>
        <taxon>Cnidaria</taxon>
        <taxon>Anthozoa</taxon>
        <taxon>Octocorallia</taxon>
        <taxon>Malacalcyonacea</taxon>
        <taxon>Plexauridae</taxon>
        <taxon>Paramuricea</taxon>
    </lineage>
</organism>
<keyword evidence="4" id="KW-0393">Immunoglobulin domain</keyword>
<proteinExistence type="predicted"/>
<dbReference type="InterPro" id="IPR036179">
    <property type="entry name" value="Ig-like_dom_sf"/>
</dbReference>
<dbReference type="Pfam" id="PF07679">
    <property type="entry name" value="I-set"/>
    <property type="match status" value="1"/>
</dbReference>
<dbReference type="EMBL" id="CACRXK020018019">
    <property type="protein sequence ID" value="CAB4031971.1"/>
    <property type="molecule type" value="Genomic_DNA"/>
</dbReference>
<comment type="caution">
    <text evidence="6">The sequence shown here is derived from an EMBL/GenBank/DDBJ whole genome shotgun (WGS) entry which is preliminary data.</text>
</comment>
<dbReference type="Proteomes" id="UP001152795">
    <property type="component" value="Unassembled WGS sequence"/>
</dbReference>
<dbReference type="Pfam" id="PF13927">
    <property type="entry name" value="Ig_3"/>
    <property type="match status" value="1"/>
</dbReference>
<accession>A0A6S7JM61</accession>
<keyword evidence="3" id="KW-0325">Glycoprotein</keyword>
<dbReference type="InterPro" id="IPR013098">
    <property type="entry name" value="Ig_I-set"/>
</dbReference>
<dbReference type="PANTHER" id="PTHR44337">
    <property type="entry name" value="CARCINOEMBRYONIC ANTIGEN-RELATED CELL ADHESION MOLECULE 8"/>
    <property type="match status" value="1"/>
</dbReference>
<feature type="domain" description="Ig-like" evidence="5">
    <location>
        <begin position="96"/>
        <end position="200"/>
    </location>
</feature>
<dbReference type="SUPFAM" id="SSF48726">
    <property type="entry name" value="Immunoglobulin"/>
    <property type="match status" value="2"/>
</dbReference>
<evidence type="ECO:0000259" key="5">
    <source>
        <dbReference type="PROSITE" id="PS50835"/>
    </source>
</evidence>
<dbReference type="InterPro" id="IPR007110">
    <property type="entry name" value="Ig-like_dom"/>
</dbReference>
<keyword evidence="7" id="KW-1185">Reference proteome</keyword>
<feature type="non-terminal residue" evidence="6">
    <location>
        <position position="1"/>
    </location>
</feature>
<dbReference type="OrthoDB" id="10012075at2759"/>
<evidence type="ECO:0000256" key="2">
    <source>
        <dbReference type="ARBA" id="ARBA00023157"/>
    </source>
</evidence>
<dbReference type="InterPro" id="IPR003599">
    <property type="entry name" value="Ig_sub"/>
</dbReference>
<keyword evidence="1" id="KW-0732">Signal</keyword>
<evidence type="ECO:0000256" key="4">
    <source>
        <dbReference type="ARBA" id="ARBA00023319"/>
    </source>
</evidence>
<evidence type="ECO:0000256" key="1">
    <source>
        <dbReference type="ARBA" id="ARBA00022729"/>
    </source>
</evidence>
<evidence type="ECO:0000313" key="7">
    <source>
        <dbReference type="Proteomes" id="UP001152795"/>
    </source>
</evidence>
<dbReference type="SMART" id="SM00409">
    <property type="entry name" value="IG"/>
    <property type="match status" value="2"/>
</dbReference>
<keyword evidence="2" id="KW-1015">Disulfide bond</keyword>
<dbReference type="InterPro" id="IPR003598">
    <property type="entry name" value="Ig_sub2"/>
</dbReference>
<dbReference type="AlphaFoldDB" id="A0A6S7JM61"/>
<sequence length="202" mass="22610">SNAPELVDGSSKQEDFTVNDKVDLYCCFISKQSAVQVKWYKDGKPLPTGGKYHFAEKKQVLSIPKGSKLDDGKYRCEGSNQHGRESWNITVHMHLPRCQHATVNSPQSNISAKKGNSVTLTCLVETKKDCRTSLASFYWRNPKGKIVIKNSKVQAISSGGSYNVVRMTLTIKHARKHRSGTYKCITKSVRYNEASKVVLNVK</sequence>
<name>A0A6S7JM61_PARCT</name>
<gene>
    <name evidence="6" type="ORF">PACLA_8A088728</name>
</gene>
<dbReference type="InterPro" id="IPR052598">
    <property type="entry name" value="IgSF_CEA-related"/>
</dbReference>
<dbReference type="Gene3D" id="2.60.40.10">
    <property type="entry name" value="Immunoglobulins"/>
    <property type="match status" value="2"/>
</dbReference>
<evidence type="ECO:0000256" key="3">
    <source>
        <dbReference type="ARBA" id="ARBA00023180"/>
    </source>
</evidence>
<dbReference type="PROSITE" id="PS50835">
    <property type="entry name" value="IG_LIKE"/>
    <property type="match status" value="2"/>
</dbReference>
<dbReference type="PANTHER" id="PTHR44337:SF20">
    <property type="entry name" value="CARCINOEMBRYONIC ANTIGEN-RELATED CELL ADHESION MOLECULE 5-RELATED"/>
    <property type="match status" value="1"/>
</dbReference>
<feature type="domain" description="Ig-like" evidence="5">
    <location>
        <begin position="4"/>
        <end position="90"/>
    </location>
</feature>
<reference evidence="6" key="1">
    <citation type="submission" date="2020-04" db="EMBL/GenBank/DDBJ databases">
        <authorList>
            <person name="Alioto T."/>
            <person name="Alioto T."/>
            <person name="Gomez Garrido J."/>
        </authorList>
    </citation>
    <scope>NUCLEOTIDE SEQUENCE</scope>
    <source>
        <strain evidence="6">A484AB</strain>
    </source>
</reference>